<evidence type="ECO:0000256" key="1">
    <source>
        <dbReference type="ARBA" id="ARBA00004752"/>
    </source>
</evidence>
<feature type="compositionally biased region" description="Polar residues" evidence="10">
    <location>
        <begin position="240"/>
        <end position="251"/>
    </location>
</feature>
<gene>
    <name evidence="12" type="ORF">DES53_11715</name>
</gene>
<dbReference type="GO" id="GO:0005576">
    <property type="term" value="C:extracellular region"/>
    <property type="evidence" value="ECO:0007669"/>
    <property type="project" value="TreeGrafter"/>
</dbReference>
<evidence type="ECO:0000313" key="13">
    <source>
        <dbReference type="Proteomes" id="UP000253426"/>
    </source>
</evidence>
<dbReference type="PROSITE" id="PS52029">
    <property type="entry name" value="LD_TPASE"/>
    <property type="match status" value="1"/>
</dbReference>
<keyword evidence="3" id="KW-0328">Glycosyltransferase</keyword>
<dbReference type="InterPro" id="IPR005490">
    <property type="entry name" value="LD_TPept_cat_dom"/>
</dbReference>
<dbReference type="GO" id="GO:0018104">
    <property type="term" value="P:peptidoglycan-protein cross-linking"/>
    <property type="evidence" value="ECO:0007669"/>
    <property type="project" value="TreeGrafter"/>
</dbReference>
<dbReference type="SUPFAM" id="SSF141523">
    <property type="entry name" value="L,D-transpeptidase catalytic domain-like"/>
    <property type="match status" value="1"/>
</dbReference>
<evidence type="ECO:0000256" key="2">
    <source>
        <dbReference type="ARBA" id="ARBA00005992"/>
    </source>
</evidence>
<feature type="region of interest" description="Disordered" evidence="10">
    <location>
        <begin position="303"/>
        <end position="322"/>
    </location>
</feature>
<dbReference type="OrthoDB" id="9787225at2"/>
<comment type="pathway">
    <text evidence="1 9">Cell wall biogenesis; peptidoglycan biosynthesis.</text>
</comment>
<dbReference type="CDD" id="cd16913">
    <property type="entry name" value="YkuD_like"/>
    <property type="match status" value="1"/>
</dbReference>
<dbReference type="UniPathway" id="UPA00219"/>
<evidence type="ECO:0000256" key="5">
    <source>
        <dbReference type="ARBA" id="ARBA00022801"/>
    </source>
</evidence>
<protein>
    <submittedName>
        <fullName evidence="12">L,D-transpeptidase-like protein</fullName>
    </submittedName>
</protein>
<dbReference type="Gene3D" id="2.40.440.10">
    <property type="entry name" value="L,D-transpeptidase catalytic domain-like"/>
    <property type="match status" value="1"/>
</dbReference>
<dbReference type="EMBL" id="QNRR01000017">
    <property type="protein sequence ID" value="RBP36326.1"/>
    <property type="molecule type" value="Genomic_DNA"/>
</dbReference>
<feature type="domain" description="L,D-TPase catalytic" evidence="11">
    <location>
        <begin position="47"/>
        <end position="195"/>
    </location>
</feature>
<dbReference type="InterPro" id="IPR038063">
    <property type="entry name" value="Transpep_catalytic_dom"/>
</dbReference>
<evidence type="ECO:0000256" key="6">
    <source>
        <dbReference type="ARBA" id="ARBA00022960"/>
    </source>
</evidence>
<evidence type="ECO:0000256" key="7">
    <source>
        <dbReference type="ARBA" id="ARBA00022984"/>
    </source>
</evidence>
<dbReference type="RefSeq" id="WP_113961924.1">
    <property type="nucleotide sequence ID" value="NZ_QNRR01000017.1"/>
</dbReference>
<feature type="region of interest" description="Disordered" evidence="10">
    <location>
        <begin position="210"/>
        <end position="289"/>
    </location>
</feature>
<feature type="compositionally biased region" description="Low complexity" evidence="10">
    <location>
        <begin position="252"/>
        <end position="277"/>
    </location>
</feature>
<evidence type="ECO:0000313" key="12">
    <source>
        <dbReference type="EMBL" id="RBP36326.1"/>
    </source>
</evidence>
<evidence type="ECO:0000256" key="8">
    <source>
        <dbReference type="ARBA" id="ARBA00023316"/>
    </source>
</evidence>
<evidence type="ECO:0000256" key="4">
    <source>
        <dbReference type="ARBA" id="ARBA00022679"/>
    </source>
</evidence>
<dbReference type="GO" id="GO:0016757">
    <property type="term" value="F:glycosyltransferase activity"/>
    <property type="evidence" value="ECO:0007669"/>
    <property type="project" value="UniProtKB-KW"/>
</dbReference>
<dbReference type="GO" id="GO:0071555">
    <property type="term" value="P:cell wall organization"/>
    <property type="evidence" value="ECO:0007669"/>
    <property type="project" value="UniProtKB-UniRule"/>
</dbReference>
<dbReference type="Pfam" id="PF03734">
    <property type="entry name" value="YkuD"/>
    <property type="match status" value="1"/>
</dbReference>
<dbReference type="Proteomes" id="UP000253426">
    <property type="component" value="Unassembled WGS sequence"/>
</dbReference>
<organism evidence="12 13">
    <name type="scientific">Roseimicrobium gellanilyticum</name>
    <dbReference type="NCBI Taxonomy" id="748857"/>
    <lineage>
        <taxon>Bacteria</taxon>
        <taxon>Pseudomonadati</taxon>
        <taxon>Verrucomicrobiota</taxon>
        <taxon>Verrucomicrobiia</taxon>
        <taxon>Verrucomicrobiales</taxon>
        <taxon>Verrucomicrobiaceae</taxon>
        <taxon>Roseimicrobium</taxon>
    </lineage>
</organism>
<sequence length="322" mass="34037">MSSHDSTVNRAASHIHRLVTALKCGALAGSAALLSHCAGSPSPAKHADVVVSVKDQKLAVYNKDGKVTKTYPVSTSKFGVNDKPGKYGTPLGAHEVVAKIGHGAPPGAVFKSRHWTGEVLKPNAPGRDPIVSRILWLRGLEKQNQNAYARCIYIHGTAEEVNIGKPVSYGCVRMKSNDVIDLFGRLPIGSRVTVVTTGLPKHVPTLPTAVPVSTPAGERPPILLTPPKQVEEEGPLLAENTKTPGSASTEHASPTRAPAPTKRRTTTVSTDSPTATAEATPPKRHVQHFKSDEKVLYSAPAASVDGPGVILRSKRSASQNLN</sequence>
<keyword evidence="7 9" id="KW-0573">Peptidoglycan synthesis</keyword>
<keyword evidence="6 9" id="KW-0133">Cell shape</keyword>
<proteinExistence type="inferred from homology"/>
<keyword evidence="5" id="KW-0378">Hydrolase</keyword>
<accession>A0A366H415</accession>
<keyword evidence="13" id="KW-1185">Reference proteome</keyword>
<name>A0A366H415_9BACT</name>
<dbReference type="PANTHER" id="PTHR30582:SF24">
    <property type="entry name" value="L,D-TRANSPEPTIDASE ERFK_SRFK-RELATED"/>
    <property type="match status" value="1"/>
</dbReference>
<comment type="caution">
    <text evidence="12">The sequence shown here is derived from an EMBL/GenBank/DDBJ whole genome shotgun (WGS) entry which is preliminary data.</text>
</comment>
<dbReference type="InterPro" id="IPR050979">
    <property type="entry name" value="LD-transpeptidase"/>
</dbReference>
<feature type="active site" description="Proton donor/acceptor" evidence="9">
    <location>
        <position position="155"/>
    </location>
</feature>
<evidence type="ECO:0000256" key="10">
    <source>
        <dbReference type="SAM" id="MobiDB-lite"/>
    </source>
</evidence>
<comment type="similarity">
    <text evidence="2">Belongs to the YkuD family.</text>
</comment>
<reference evidence="12 13" key="1">
    <citation type="submission" date="2018-06" db="EMBL/GenBank/DDBJ databases">
        <title>Genomic Encyclopedia of Type Strains, Phase IV (KMG-IV): sequencing the most valuable type-strain genomes for metagenomic binning, comparative biology and taxonomic classification.</title>
        <authorList>
            <person name="Goeker M."/>
        </authorList>
    </citation>
    <scope>NUCLEOTIDE SEQUENCE [LARGE SCALE GENOMIC DNA]</scope>
    <source>
        <strain evidence="12 13">DSM 25532</strain>
    </source>
</reference>
<dbReference type="PANTHER" id="PTHR30582">
    <property type="entry name" value="L,D-TRANSPEPTIDASE"/>
    <property type="match status" value="1"/>
</dbReference>
<keyword evidence="8 9" id="KW-0961">Cell wall biogenesis/degradation</keyword>
<keyword evidence="4" id="KW-0808">Transferase</keyword>
<dbReference type="AlphaFoldDB" id="A0A366H415"/>
<feature type="active site" description="Nucleophile" evidence="9">
    <location>
        <position position="171"/>
    </location>
</feature>
<dbReference type="GO" id="GO:0008360">
    <property type="term" value="P:regulation of cell shape"/>
    <property type="evidence" value="ECO:0007669"/>
    <property type="project" value="UniProtKB-UniRule"/>
</dbReference>
<dbReference type="GO" id="GO:0071972">
    <property type="term" value="F:peptidoglycan L,D-transpeptidase activity"/>
    <property type="evidence" value="ECO:0007669"/>
    <property type="project" value="TreeGrafter"/>
</dbReference>
<evidence type="ECO:0000256" key="3">
    <source>
        <dbReference type="ARBA" id="ARBA00022676"/>
    </source>
</evidence>
<evidence type="ECO:0000259" key="11">
    <source>
        <dbReference type="PROSITE" id="PS52029"/>
    </source>
</evidence>
<evidence type="ECO:0000256" key="9">
    <source>
        <dbReference type="PROSITE-ProRule" id="PRU01373"/>
    </source>
</evidence>